<name>A0A920D116_9BACL</name>
<dbReference type="GO" id="GO:0008483">
    <property type="term" value="F:transaminase activity"/>
    <property type="evidence" value="ECO:0007669"/>
    <property type="project" value="TreeGrafter"/>
</dbReference>
<dbReference type="GO" id="GO:0000271">
    <property type="term" value="P:polysaccharide biosynthetic process"/>
    <property type="evidence" value="ECO:0007669"/>
    <property type="project" value="TreeGrafter"/>
</dbReference>
<sequence>MNKRQSFLPYGQQWIEEDDIAAVIETLKSPYLTTGPKIAQFEQAVADYAGAAYAVAFANGTAALHGACYAAGIAEGDEVITTPITFAASANCARYFGASIVFADIDEKTYNIDPDQLIRSISPKTKAIVPVDFTGQPCDIDTIMDIAKRYGLVVIQDGAHSLGAEYKGKRVGTQADMTMFSFHPVKPVTTAEGGVIVTDNPEYYEKLKLFRTHGIATTTYAKEQGDWYYEMVDLGFNYRMTDLQAALGISQMGKLQQFIERRRELAALYTKLLRNVRGVTPPYQAPEALSGWHLYSVQLNEQELGMSRKQIFDQMRSANIGVHVHYIPVYWFPYYQRLGYEKGLCPVAEKWYEGALTLPLYPKMTDQDVHEVVAVLKNIIG</sequence>
<evidence type="ECO:0000256" key="2">
    <source>
        <dbReference type="PIRSR" id="PIRSR000390-2"/>
    </source>
</evidence>
<dbReference type="EMBL" id="BOSE01000012">
    <property type="protein sequence ID" value="GIP19118.1"/>
    <property type="molecule type" value="Genomic_DNA"/>
</dbReference>
<gene>
    <name evidence="4" type="ORF">J40TS1_47600</name>
</gene>
<evidence type="ECO:0000256" key="1">
    <source>
        <dbReference type="PIRSR" id="PIRSR000390-1"/>
    </source>
</evidence>
<dbReference type="InterPro" id="IPR015424">
    <property type="entry name" value="PyrdxlP-dep_Trfase"/>
</dbReference>
<dbReference type="Proteomes" id="UP000683139">
    <property type="component" value="Unassembled WGS sequence"/>
</dbReference>
<dbReference type="InterPro" id="IPR015421">
    <property type="entry name" value="PyrdxlP-dep_Trfase_major"/>
</dbReference>
<dbReference type="PIRSF" id="PIRSF000390">
    <property type="entry name" value="PLP_StrS"/>
    <property type="match status" value="1"/>
</dbReference>
<reference evidence="4" key="1">
    <citation type="submission" date="2021-03" db="EMBL/GenBank/DDBJ databases">
        <title>Antimicrobial resistance genes in bacteria isolated from Japanese honey, and their potential for conferring macrolide and lincosamide resistance in the American foulbrood pathogen Paenibacillus larvae.</title>
        <authorList>
            <person name="Okamoto M."/>
            <person name="Kumagai M."/>
            <person name="Kanamori H."/>
            <person name="Takamatsu D."/>
        </authorList>
    </citation>
    <scope>NUCLEOTIDE SEQUENCE</scope>
    <source>
        <strain evidence="4">J40TS1</strain>
    </source>
</reference>
<dbReference type="CDD" id="cd00616">
    <property type="entry name" value="AHBA_syn"/>
    <property type="match status" value="1"/>
</dbReference>
<dbReference type="InterPro" id="IPR000653">
    <property type="entry name" value="DegT/StrS_aminotransferase"/>
</dbReference>
<dbReference type="Gene3D" id="3.90.1150.10">
    <property type="entry name" value="Aspartate Aminotransferase, domain 1"/>
    <property type="match status" value="1"/>
</dbReference>
<evidence type="ECO:0000313" key="5">
    <source>
        <dbReference type="Proteomes" id="UP000683139"/>
    </source>
</evidence>
<dbReference type="AlphaFoldDB" id="A0A920D116"/>
<evidence type="ECO:0000256" key="3">
    <source>
        <dbReference type="RuleBase" id="RU004508"/>
    </source>
</evidence>
<dbReference type="InterPro" id="IPR015422">
    <property type="entry name" value="PyrdxlP-dep_Trfase_small"/>
</dbReference>
<dbReference type="Pfam" id="PF01041">
    <property type="entry name" value="DegT_DnrJ_EryC1"/>
    <property type="match status" value="1"/>
</dbReference>
<comment type="similarity">
    <text evidence="3">Belongs to the DegT/DnrJ/EryC1 family.</text>
</comment>
<dbReference type="RefSeq" id="WP_213519773.1">
    <property type="nucleotide sequence ID" value="NZ_BOSE01000012.1"/>
</dbReference>
<dbReference type="NCBIfam" id="TIGR03588">
    <property type="entry name" value="PseC"/>
    <property type="match status" value="1"/>
</dbReference>
<dbReference type="PANTHER" id="PTHR30244">
    <property type="entry name" value="TRANSAMINASE"/>
    <property type="match status" value="1"/>
</dbReference>
<dbReference type="PANTHER" id="PTHR30244:SF34">
    <property type="entry name" value="DTDP-4-AMINO-4,6-DIDEOXYGALACTOSE TRANSAMINASE"/>
    <property type="match status" value="1"/>
</dbReference>
<feature type="active site" description="Proton acceptor" evidence="1">
    <location>
        <position position="186"/>
    </location>
</feature>
<evidence type="ECO:0000313" key="4">
    <source>
        <dbReference type="EMBL" id="GIP19118.1"/>
    </source>
</evidence>
<accession>A0A920D116</accession>
<protein>
    <submittedName>
        <fullName evidence="4">UDP-4-amino-4, 6-dideoxy-N-acetyl-beta-L-altrosami ne transaminase</fullName>
    </submittedName>
</protein>
<dbReference type="Gene3D" id="3.40.640.10">
    <property type="entry name" value="Type I PLP-dependent aspartate aminotransferase-like (Major domain)"/>
    <property type="match status" value="1"/>
</dbReference>
<organism evidence="4 5">
    <name type="scientific">Paenibacillus montaniterrae</name>
    <dbReference type="NCBI Taxonomy" id="429341"/>
    <lineage>
        <taxon>Bacteria</taxon>
        <taxon>Bacillati</taxon>
        <taxon>Bacillota</taxon>
        <taxon>Bacilli</taxon>
        <taxon>Bacillales</taxon>
        <taxon>Paenibacillaceae</taxon>
        <taxon>Paenibacillus</taxon>
    </lineage>
</organism>
<keyword evidence="2 3" id="KW-0663">Pyridoxal phosphate</keyword>
<feature type="modified residue" description="N6-(pyridoxal phosphate)lysine" evidence="2">
    <location>
        <position position="186"/>
    </location>
</feature>
<proteinExistence type="inferred from homology"/>
<dbReference type="SUPFAM" id="SSF53383">
    <property type="entry name" value="PLP-dependent transferases"/>
    <property type="match status" value="1"/>
</dbReference>
<comment type="caution">
    <text evidence="4">The sequence shown here is derived from an EMBL/GenBank/DDBJ whole genome shotgun (WGS) entry which is preliminary data.</text>
</comment>
<dbReference type="GO" id="GO:0030170">
    <property type="term" value="F:pyridoxal phosphate binding"/>
    <property type="evidence" value="ECO:0007669"/>
    <property type="project" value="TreeGrafter"/>
</dbReference>
<dbReference type="InterPro" id="IPR020026">
    <property type="entry name" value="PseC"/>
</dbReference>
<keyword evidence="5" id="KW-1185">Reference proteome</keyword>